<dbReference type="EMBL" id="BK032606">
    <property type="protein sequence ID" value="DAF50945.1"/>
    <property type="molecule type" value="Genomic_DNA"/>
</dbReference>
<proteinExistence type="predicted"/>
<protein>
    <submittedName>
        <fullName evidence="1">Uncharacterized protein</fullName>
    </submittedName>
</protein>
<name>A0A8S5SIV5_9CAUD</name>
<accession>A0A8S5SIV5</accession>
<organism evidence="1">
    <name type="scientific">Siphoviridae sp. ctRPk8</name>
    <dbReference type="NCBI Taxonomy" id="2827870"/>
    <lineage>
        <taxon>Viruses</taxon>
        <taxon>Duplodnaviria</taxon>
        <taxon>Heunggongvirae</taxon>
        <taxon>Uroviricota</taxon>
        <taxon>Caudoviricetes</taxon>
    </lineage>
</organism>
<evidence type="ECO:0000313" key="1">
    <source>
        <dbReference type="EMBL" id="DAF50945.1"/>
    </source>
</evidence>
<reference evidence="1" key="1">
    <citation type="journal article" date="2021" name="Proc. Natl. Acad. Sci. U.S.A.">
        <title>A Catalog of Tens of Thousands of Viruses from Human Metagenomes Reveals Hidden Associations with Chronic Diseases.</title>
        <authorList>
            <person name="Tisza M.J."/>
            <person name="Buck C.B."/>
        </authorList>
    </citation>
    <scope>NUCLEOTIDE SEQUENCE</scope>
    <source>
        <strain evidence="1">CtRPk8</strain>
    </source>
</reference>
<sequence length="91" mass="10356">MAEYIDRVEYCEKHCRCSNEYCDRQSCPIWKAPAADVAPVVYCRECKRSGLTEFGKRYCSEPMGAFEGCIPVEDDSFCSGGKRREDAHAQD</sequence>